<evidence type="ECO:0000313" key="3">
    <source>
        <dbReference type="Proteomes" id="UP000467305"/>
    </source>
</evidence>
<proteinExistence type="predicted"/>
<dbReference type="AlphaFoldDB" id="A0A7J5AQF5"/>
<keyword evidence="1" id="KW-1133">Transmembrane helix</keyword>
<feature type="transmembrane region" description="Helical" evidence="1">
    <location>
        <begin position="44"/>
        <end position="61"/>
    </location>
</feature>
<evidence type="ECO:0000256" key="1">
    <source>
        <dbReference type="SAM" id="Phobius"/>
    </source>
</evidence>
<organism evidence="2 3">
    <name type="scientific">Tenacibaculum aiptasiae</name>
    <dbReference type="NCBI Taxonomy" id="426481"/>
    <lineage>
        <taxon>Bacteria</taxon>
        <taxon>Pseudomonadati</taxon>
        <taxon>Bacteroidota</taxon>
        <taxon>Flavobacteriia</taxon>
        <taxon>Flavobacteriales</taxon>
        <taxon>Flavobacteriaceae</taxon>
        <taxon>Tenacibaculum</taxon>
    </lineage>
</organism>
<comment type="caution">
    <text evidence="2">The sequence shown here is derived from an EMBL/GenBank/DDBJ whole genome shotgun (WGS) entry which is preliminary data.</text>
</comment>
<feature type="transmembrane region" description="Helical" evidence="1">
    <location>
        <begin position="7"/>
        <end position="24"/>
    </location>
</feature>
<accession>A0A7J5AQF5</accession>
<dbReference type="EMBL" id="WAAU01000008">
    <property type="protein sequence ID" value="KAB1159849.1"/>
    <property type="molecule type" value="Genomic_DNA"/>
</dbReference>
<dbReference type="RefSeq" id="WP_150899093.1">
    <property type="nucleotide sequence ID" value="NZ_WAAU01000008.1"/>
</dbReference>
<reference evidence="2 3" key="1">
    <citation type="submission" date="2019-09" db="EMBL/GenBank/DDBJ databases">
        <authorList>
            <person name="Cao W.R."/>
        </authorList>
    </citation>
    <scope>NUCLEOTIDE SEQUENCE [LARGE SCALE GENOMIC DNA]</scope>
    <source>
        <strain evidence="3">a4</strain>
    </source>
</reference>
<protein>
    <submittedName>
        <fullName evidence="2">Uncharacterized protein</fullName>
    </submittedName>
</protein>
<dbReference type="Proteomes" id="UP000467305">
    <property type="component" value="Unassembled WGS sequence"/>
</dbReference>
<dbReference type="OrthoDB" id="1189833at2"/>
<keyword evidence="1" id="KW-0472">Membrane</keyword>
<sequence>MKKILPIIYIAIGIFILVNTFSRFSQDLESYRVILNFKTENKYIFVLIRILFAGWFLIDGVKKLKQINEEE</sequence>
<gene>
    <name evidence="2" type="ORF">F7018_05925</name>
</gene>
<evidence type="ECO:0000313" key="2">
    <source>
        <dbReference type="EMBL" id="KAB1159849.1"/>
    </source>
</evidence>
<name>A0A7J5AQF5_9FLAO</name>
<keyword evidence="3" id="KW-1185">Reference proteome</keyword>
<keyword evidence="1" id="KW-0812">Transmembrane</keyword>